<protein>
    <submittedName>
        <fullName evidence="1">Uncharacterized protein</fullName>
    </submittedName>
</protein>
<comment type="caution">
    <text evidence="1">The sequence shown here is derived from an EMBL/GenBank/DDBJ whole genome shotgun (WGS) entry which is preliminary data.</text>
</comment>
<dbReference type="Proteomes" id="UP000724584">
    <property type="component" value="Unassembled WGS sequence"/>
</dbReference>
<accession>A0ACB7NUB2</accession>
<sequence>MAGPVGHDGVAQSHHPLPLALLASLVDVGRCNRRNDALMTARSRILLLSSLFSRGPARSGAARGITHLCDPPPATTLIIPSSGTWNGKSSTKPEGEDWCNVLDDLILRNGFAGRIGEMPASRDGSVSAFRTKAVSLCPVPASSPPLSVLDFLASGRWGMRNLSPAPKRVSLPTSEQGIVVFALSSSPFPTGIYRAVSDLSALFNLARQGEAAVAVSPLAPRFHS</sequence>
<organism evidence="1 2">
    <name type="scientific">Chaetomium tenue</name>
    <dbReference type="NCBI Taxonomy" id="1854479"/>
    <lineage>
        <taxon>Eukaryota</taxon>
        <taxon>Fungi</taxon>
        <taxon>Dikarya</taxon>
        <taxon>Ascomycota</taxon>
        <taxon>Pezizomycotina</taxon>
        <taxon>Sordariomycetes</taxon>
        <taxon>Sordariomycetidae</taxon>
        <taxon>Sordariales</taxon>
        <taxon>Chaetomiaceae</taxon>
        <taxon>Chaetomium</taxon>
    </lineage>
</organism>
<dbReference type="EMBL" id="JAGIZQ010000008">
    <property type="protein sequence ID" value="KAH6613441.1"/>
    <property type="molecule type" value="Genomic_DNA"/>
</dbReference>
<name>A0ACB7NUB2_9PEZI</name>
<evidence type="ECO:0000313" key="1">
    <source>
        <dbReference type="EMBL" id="KAH6613441.1"/>
    </source>
</evidence>
<proteinExistence type="predicted"/>
<gene>
    <name evidence="1" type="ORF">F5144DRAFT_404114</name>
</gene>
<keyword evidence="2" id="KW-1185">Reference proteome</keyword>
<evidence type="ECO:0000313" key="2">
    <source>
        <dbReference type="Proteomes" id="UP000724584"/>
    </source>
</evidence>
<reference evidence="1 2" key="1">
    <citation type="journal article" date="2021" name="Nat. Commun.">
        <title>Genetic determinants of endophytism in the Arabidopsis root mycobiome.</title>
        <authorList>
            <person name="Mesny F."/>
            <person name="Miyauchi S."/>
            <person name="Thiergart T."/>
            <person name="Pickel B."/>
            <person name="Atanasova L."/>
            <person name="Karlsson M."/>
            <person name="Huettel B."/>
            <person name="Barry K.W."/>
            <person name="Haridas S."/>
            <person name="Chen C."/>
            <person name="Bauer D."/>
            <person name="Andreopoulos W."/>
            <person name="Pangilinan J."/>
            <person name="LaButti K."/>
            <person name="Riley R."/>
            <person name="Lipzen A."/>
            <person name="Clum A."/>
            <person name="Drula E."/>
            <person name="Henrissat B."/>
            <person name="Kohler A."/>
            <person name="Grigoriev I.V."/>
            <person name="Martin F.M."/>
            <person name="Hacquard S."/>
        </authorList>
    </citation>
    <scope>NUCLEOTIDE SEQUENCE [LARGE SCALE GENOMIC DNA]</scope>
    <source>
        <strain evidence="1 2">MPI-SDFR-AT-0079</strain>
    </source>
</reference>